<keyword evidence="2" id="KW-1185">Reference proteome</keyword>
<comment type="caution">
    <text evidence="1">The sequence shown here is derived from an EMBL/GenBank/DDBJ whole genome shotgun (WGS) entry which is preliminary data.</text>
</comment>
<organism evidence="1 2">
    <name type="scientific">Marasmius crinis-equi</name>
    <dbReference type="NCBI Taxonomy" id="585013"/>
    <lineage>
        <taxon>Eukaryota</taxon>
        <taxon>Fungi</taxon>
        <taxon>Dikarya</taxon>
        <taxon>Basidiomycota</taxon>
        <taxon>Agaricomycotina</taxon>
        <taxon>Agaricomycetes</taxon>
        <taxon>Agaricomycetidae</taxon>
        <taxon>Agaricales</taxon>
        <taxon>Marasmiineae</taxon>
        <taxon>Marasmiaceae</taxon>
        <taxon>Marasmius</taxon>
    </lineage>
</organism>
<dbReference type="InterPro" id="IPR031100">
    <property type="entry name" value="LOG_fam"/>
</dbReference>
<protein>
    <recommendedName>
        <fullName evidence="3">Cytokinin riboside 5'-monophosphate phosphoribohydrolase</fullName>
    </recommendedName>
</protein>
<evidence type="ECO:0008006" key="3">
    <source>
        <dbReference type="Google" id="ProtNLM"/>
    </source>
</evidence>
<reference evidence="1 2" key="1">
    <citation type="submission" date="2024-02" db="EMBL/GenBank/DDBJ databases">
        <title>A draft genome for the cacao thread blight pathogen Marasmius crinis-equi.</title>
        <authorList>
            <person name="Cohen S.P."/>
            <person name="Baruah I.K."/>
            <person name="Amoako-Attah I."/>
            <person name="Bukari Y."/>
            <person name="Meinhardt L.W."/>
            <person name="Bailey B.A."/>
        </authorList>
    </citation>
    <scope>NUCLEOTIDE SEQUENCE [LARGE SCALE GENOMIC DNA]</scope>
    <source>
        <strain evidence="1 2">GH-76</strain>
    </source>
</reference>
<dbReference type="PANTHER" id="PTHR31223:SF70">
    <property type="entry name" value="LOG FAMILY PROTEIN YJL055W"/>
    <property type="match status" value="1"/>
</dbReference>
<evidence type="ECO:0000313" key="2">
    <source>
        <dbReference type="Proteomes" id="UP001465976"/>
    </source>
</evidence>
<dbReference type="Proteomes" id="UP001465976">
    <property type="component" value="Unassembled WGS sequence"/>
</dbReference>
<dbReference type="NCBIfam" id="TIGR00730">
    <property type="entry name" value="Rossman fold protein, TIGR00730 family"/>
    <property type="match status" value="1"/>
</dbReference>
<dbReference type="SUPFAM" id="SSF102405">
    <property type="entry name" value="MCP/YpsA-like"/>
    <property type="match status" value="1"/>
</dbReference>
<evidence type="ECO:0000313" key="1">
    <source>
        <dbReference type="EMBL" id="KAL0580447.1"/>
    </source>
</evidence>
<sequence>MALQPTNAITVYCGSSTGSEPAFAKAATSVGTALAKADHRLVYGGGNKGLMGAVSRAVIAGGGRVTGVIPNAMIAAGGEQEKVRLDVDEKSALVSLDPDDEKFQTIIVPSMHQRKVEMARRSCAFIGLPGGFGTFEEVCEAVTWTQLGIHDKPVVLINVLSFYDPLRQLIKGSVASGFIQQYNQNLVVFVDGPAAREEHETFDWGTAALDAIEHWHEARDTVPRSLFNWTKKMDGGHDESALSST</sequence>
<gene>
    <name evidence="1" type="ORF">V5O48_001601</name>
</gene>
<accession>A0ABR3FY28</accession>
<dbReference type="Gene3D" id="3.40.50.450">
    <property type="match status" value="1"/>
</dbReference>
<dbReference type="EMBL" id="JBAHYK010000031">
    <property type="protein sequence ID" value="KAL0580447.1"/>
    <property type="molecule type" value="Genomic_DNA"/>
</dbReference>
<dbReference type="InterPro" id="IPR005269">
    <property type="entry name" value="LOG"/>
</dbReference>
<name>A0ABR3FY28_9AGAR</name>
<dbReference type="Pfam" id="PF03641">
    <property type="entry name" value="Lysine_decarbox"/>
    <property type="match status" value="1"/>
</dbReference>
<proteinExistence type="predicted"/>
<dbReference type="PANTHER" id="PTHR31223">
    <property type="entry name" value="LOG FAMILY PROTEIN YJL055W"/>
    <property type="match status" value="1"/>
</dbReference>